<dbReference type="InterPro" id="IPR011009">
    <property type="entry name" value="Kinase-like_dom_sf"/>
</dbReference>
<dbReference type="SMART" id="SM00368">
    <property type="entry name" value="LRR_RI"/>
    <property type="match status" value="2"/>
</dbReference>
<dbReference type="Gene3D" id="3.80.10.10">
    <property type="entry name" value="Ribonuclease Inhibitor"/>
    <property type="match status" value="1"/>
</dbReference>
<keyword evidence="1" id="KW-0433">Leucine-rich repeat</keyword>
<dbReference type="Pfam" id="PF00069">
    <property type="entry name" value="Pkinase"/>
    <property type="match status" value="1"/>
</dbReference>
<feature type="coiled-coil region" evidence="3">
    <location>
        <begin position="505"/>
        <end position="542"/>
    </location>
</feature>
<accession>A0ABQ8UNN0</accession>
<protein>
    <recommendedName>
        <fullName evidence="5">Protein kinase domain-containing protein</fullName>
    </recommendedName>
</protein>
<evidence type="ECO:0000256" key="1">
    <source>
        <dbReference type="ARBA" id="ARBA00022614"/>
    </source>
</evidence>
<reference evidence="6" key="1">
    <citation type="journal article" date="2022" name="bioRxiv">
        <title>Genomics of Preaxostyla Flagellates Illuminates Evolutionary Transitions and the Path Towards Mitochondrial Loss.</title>
        <authorList>
            <person name="Novak L.V.F."/>
            <person name="Treitli S.C."/>
            <person name="Pyrih J."/>
            <person name="Halakuc P."/>
            <person name="Pipaliya S.V."/>
            <person name="Vacek V."/>
            <person name="Brzon O."/>
            <person name="Soukal P."/>
            <person name="Eme L."/>
            <person name="Dacks J.B."/>
            <person name="Karnkowska A."/>
            <person name="Elias M."/>
            <person name="Hampl V."/>
        </authorList>
    </citation>
    <scope>NUCLEOTIDE SEQUENCE</scope>
    <source>
        <strain evidence="6">RCP-MX</strain>
    </source>
</reference>
<dbReference type="PROSITE" id="PS00108">
    <property type="entry name" value="PROTEIN_KINASE_ST"/>
    <property type="match status" value="1"/>
</dbReference>
<dbReference type="SMART" id="SM00220">
    <property type="entry name" value="S_TKc"/>
    <property type="match status" value="1"/>
</dbReference>
<feature type="region of interest" description="Disordered" evidence="4">
    <location>
        <begin position="127"/>
        <end position="147"/>
    </location>
</feature>
<sequence length="881" mass="93567">MSLAAYKAVMSFTGTQPGEISVKRLAIVLASFDPANVTDPKARVEVITFQKPRQEGCIPRSCLLALPEATSAHYVEQYLATLSDSEDGPPSASPVAAPTTPVAVTTSAAASSLAAAAATAPPAAVSAPAPAAVSPAPAPAESPAPAADPAEAMKHLFVALADDGTPTLKPTVAYLEAGGKVDLIPVVGGLYRHLPGPSLQRKAHPGDPDIIDPYHVLGAGAFGISFKMGDTRVGQRDVALKATAAPRTALARFMINNESYIPAAVRHPNLEPGGPLLRCLVTPFCEGGDLDQVIRRHQRNPSADPAADRTERWWLLVDMVRGLAYLHGRPFADNDRLVLHNDIKPANVLLRHDPATGRLVALLADLGMACEYTGGTVNLTPLIRGTPGFLAPELDPTAAARLADAGMRPGNTPATDVYAMGVTLYCLYSQTDTVHVTECPTEDDLRAAFAEVGARETIAGCRPALVELLVRMCSENPTARPAMGRILEAVEAVAGPMESVLLAAAREAHRLAEEARLKVAAEEEARRKAAAEAERLAALEGNLSADEHKALDAARSQEGAILDLSSRKFGDGFAVCLAAWLQTNRTVTQLYLNYNKIGDDGARAIAAALERNPTVRSTNRPKRHLVPSLPLATMLEPNTSLEQVCQPTSLDLIPSSLVIFSSACRLRQLDLGINNLGDGVMNIGQTELTTPPLVSTMGGCWCLQCVCSCGDSTACYPHCMTLVWRPLHALFEPAPVLLMLPAWPQRVSLRLRALPFAVAPPSAPLVPVRSNQPRSFSHSQQPLLAMQPGPLPAVQRLAPANPAGARRLTAPAFAPSPCPPPHSDLLLLFFLPVLLHPGPWVLIPQLDFAFNAIHDDGARALGAMLKQNKTLQEVWPEALAN</sequence>
<evidence type="ECO:0000259" key="5">
    <source>
        <dbReference type="PROSITE" id="PS50011"/>
    </source>
</evidence>
<keyword evidence="7" id="KW-1185">Reference proteome</keyword>
<comment type="caution">
    <text evidence="6">The sequence shown here is derived from an EMBL/GenBank/DDBJ whole genome shotgun (WGS) entry which is preliminary data.</text>
</comment>
<keyword evidence="2" id="KW-0677">Repeat</keyword>
<keyword evidence="3" id="KW-0175">Coiled coil</keyword>
<dbReference type="InterPro" id="IPR008271">
    <property type="entry name" value="Ser/Thr_kinase_AS"/>
</dbReference>
<dbReference type="InterPro" id="IPR051681">
    <property type="entry name" value="Ser/Thr_Kinases-Pseudokinases"/>
</dbReference>
<dbReference type="InterPro" id="IPR032675">
    <property type="entry name" value="LRR_dom_sf"/>
</dbReference>
<organism evidence="6 7">
    <name type="scientific">Paratrimastix pyriformis</name>
    <dbReference type="NCBI Taxonomy" id="342808"/>
    <lineage>
        <taxon>Eukaryota</taxon>
        <taxon>Metamonada</taxon>
        <taxon>Preaxostyla</taxon>
        <taxon>Paratrimastigidae</taxon>
        <taxon>Paratrimastix</taxon>
    </lineage>
</organism>
<dbReference type="SUPFAM" id="SSF52047">
    <property type="entry name" value="RNI-like"/>
    <property type="match status" value="1"/>
</dbReference>
<dbReference type="PROSITE" id="PS50011">
    <property type="entry name" value="PROTEIN_KINASE_DOM"/>
    <property type="match status" value="1"/>
</dbReference>
<evidence type="ECO:0000256" key="4">
    <source>
        <dbReference type="SAM" id="MobiDB-lite"/>
    </source>
</evidence>
<proteinExistence type="predicted"/>
<evidence type="ECO:0000313" key="7">
    <source>
        <dbReference type="Proteomes" id="UP001141327"/>
    </source>
</evidence>
<evidence type="ECO:0000313" key="6">
    <source>
        <dbReference type="EMBL" id="KAJ4459317.1"/>
    </source>
</evidence>
<dbReference type="EMBL" id="JAPMOS010000020">
    <property type="protein sequence ID" value="KAJ4459317.1"/>
    <property type="molecule type" value="Genomic_DNA"/>
</dbReference>
<gene>
    <name evidence="6" type="ORF">PAPYR_4607</name>
</gene>
<dbReference type="Pfam" id="PF13516">
    <property type="entry name" value="LRR_6"/>
    <property type="match status" value="2"/>
</dbReference>
<dbReference type="SUPFAM" id="SSF56112">
    <property type="entry name" value="Protein kinase-like (PK-like)"/>
    <property type="match status" value="1"/>
</dbReference>
<evidence type="ECO:0000256" key="2">
    <source>
        <dbReference type="ARBA" id="ARBA00022737"/>
    </source>
</evidence>
<name>A0ABQ8UNN0_9EUKA</name>
<dbReference type="InterPro" id="IPR000719">
    <property type="entry name" value="Prot_kinase_dom"/>
</dbReference>
<dbReference type="Proteomes" id="UP001141327">
    <property type="component" value="Unassembled WGS sequence"/>
</dbReference>
<dbReference type="Gene3D" id="1.10.510.10">
    <property type="entry name" value="Transferase(Phosphotransferase) domain 1"/>
    <property type="match status" value="1"/>
</dbReference>
<dbReference type="PANTHER" id="PTHR44329">
    <property type="entry name" value="SERINE/THREONINE-PROTEIN KINASE TNNI3K-RELATED"/>
    <property type="match status" value="1"/>
</dbReference>
<feature type="domain" description="Protein kinase" evidence="5">
    <location>
        <begin position="211"/>
        <end position="493"/>
    </location>
</feature>
<dbReference type="InterPro" id="IPR001611">
    <property type="entry name" value="Leu-rich_rpt"/>
</dbReference>
<evidence type="ECO:0000256" key="3">
    <source>
        <dbReference type="SAM" id="Coils"/>
    </source>
</evidence>